<evidence type="ECO:0000259" key="15">
    <source>
        <dbReference type="PROSITE" id="PS50804"/>
    </source>
</evidence>
<dbReference type="Gene3D" id="3.30.160.60">
    <property type="entry name" value="Classic Zinc Finger"/>
    <property type="match status" value="4"/>
</dbReference>
<comment type="function">
    <text evidence="1">May be involved in transcriptional regulation.</text>
</comment>
<dbReference type="Pfam" id="PF02023">
    <property type="entry name" value="SCAN"/>
    <property type="match status" value="1"/>
</dbReference>
<comment type="subcellular location">
    <subcellularLocation>
        <location evidence="2 13">Nucleus</location>
    </subcellularLocation>
</comment>
<dbReference type="SMART" id="SM00349">
    <property type="entry name" value="KRAB"/>
    <property type="match status" value="1"/>
</dbReference>
<dbReference type="Pfam" id="PF00096">
    <property type="entry name" value="zf-C2H2"/>
    <property type="match status" value="4"/>
</dbReference>
<evidence type="ECO:0000259" key="16">
    <source>
        <dbReference type="PROSITE" id="PS50805"/>
    </source>
</evidence>
<dbReference type="InterPro" id="IPR036236">
    <property type="entry name" value="Znf_C2H2_sf"/>
</dbReference>
<gene>
    <name evidence="17" type="ORF">MONAX_5E025365</name>
</gene>
<dbReference type="PANTHER" id="PTHR24381">
    <property type="entry name" value="ZINC FINGER PROTEIN"/>
    <property type="match status" value="1"/>
</dbReference>
<evidence type="ECO:0000256" key="3">
    <source>
        <dbReference type="ARBA" id="ARBA00006991"/>
    </source>
</evidence>
<sequence length="502" mass="58266">MSWHQETLTAMETYDSEESRQKFRHFQYSEVSGPHEALSKLWDLCLQWLRPEIHSKEQILELLVLEQFRTILPEEVRAWINLQHPKNSKDVVTLIEDVIEILKDKDTPFENCVLQNGSTRENMEADSLTGKPQEPLTFKDVVVEFTKEEWGQLDPAVKNLYRDVMLENYRNLHSLHKVHPLSKPVEIPKLESKKERWIMEGEVPRRTICDMETVSKDQDSVPKQRASTEESSYGVIMTRFTKSEHPFLEGWKSEDWLHEIQKNQNISLLQQASIHKTVCTEEGDSECNENKKSFNSVSSIWDIQQGIPMGKGLTKEHKFKTNFKSNSESVGKKHLEYNECGNALNLSTHIIQPPKSHTTVNSYECYQCGKAFSRTSSLIRHQIIHTGEKPYKCSECGRLFNRNTNLIKHKKIHTKAKIYEDNKSGKALCKSEDNNKNPRLHSGDSSYECVDCGKSFNRSSSLIRHQMIHTGEKPFKCKDCKKTFNRHSNLIKHQKLHARDQS</sequence>
<dbReference type="FunFam" id="1.10.4020.10:FF:000001">
    <property type="entry name" value="zinc finger protein 263 isoform X1"/>
    <property type="match status" value="1"/>
</dbReference>
<dbReference type="SUPFAM" id="SSF47353">
    <property type="entry name" value="Retrovirus capsid dimerization domain-like"/>
    <property type="match status" value="1"/>
</dbReference>
<evidence type="ECO:0000256" key="6">
    <source>
        <dbReference type="ARBA" id="ARBA00022771"/>
    </source>
</evidence>
<dbReference type="AlphaFoldDB" id="A0A5E4CVV2"/>
<dbReference type="PROSITE" id="PS50157">
    <property type="entry name" value="ZINC_FINGER_C2H2_2"/>
    <property type="match status" value="4"/>
</dbReference>
<dbReference type="PROSITE" id="PS50805">
    <property type="entry name" value="KRAB"/>
    <property type="match status" value="1"/>
</dbReference>
<evidence type="ECO:0008006" key="19">
    <source>
        <dbReference type="Google" id="ProtNLM"/>
    </source>
</evidence>
<dbReference type="SUPFAM" id="SSF57667">
    <property type="entry name" value="beta-beta-alpha zinc fingers"/>
    <property type="match status" value="3"/>
</dbReference>
<keyword evidence="18" id="KW-1185">Reference proteome</keyword>
<reference evidence="17" key="1">
    <citation type="submission" date="2019-04" db="EMBL/GenBank/DDBJ databases">
        <authorList>
            <person name="Alioto T."/>
            <person name="Alioto T."/>
        </authorList>
    </citation>
    <scope>NUCLEOTIDE SEQUENCE [LARGE SCALE GENOMIC DNA]</scope>
</reference>
<evidence type="ECO:0000313" key="18">
    <source>
        <dbReference type="Proteomes" id="UP000335636"/>
    </source>
</evidence>
<feature type="domain" description="C2H2-type" evidence="14">
    <location>
        <begin position="391"/>
        <end position="418"/>
    </location>
</feature>
<keyword evidence="4" id="KW-0479">Metal-binding</keyword>
<comment type="similarity">
    <text evidence="3">Belongs to the krueppel C2H2-type zinc-finger protein family.</text>
</comment>
<evidence type="ECO:0000256" key="2">
    <source>
        <dbReference type="ARBA" id="ARBA00004123"/>
    </source>
</evidence>
<protein>
    <recommendedName>
        <fullName evidence="19">Zinc finger protein 215</fullName>
    </recommendedName>
</protein>
<dbReference type="GO" id="GO:0042802">
    <property type="term" value="F:identical protein binding"/>
    <property type="evidence" value="ECO:0007669"/>
    <property type="project" value="UniProtKB-ARBA"/>
</dbReference>
<dbReference type="PROSITE" id="PS50804">
    <property type="entry name" value="SCAN_BOX"/>
    <property type="match status" value="1"/>
</dbReference>
<dbReference type="FunFam" id="3.30.160.60:FF:000295">
    <property type="entry name" value="zinc finger protein 19"/>
    <property type="match status" value="1"/>
</dbReference>
<dbReference type="GO" id="GO:0000977">
    <property type="term" value="F:RNA polymerase II transcription regulatory region sequence-specific DNA binding"/>
    <property type="evidence" value="ECO:0007669"/>
    <property type="project" value="TreeGrafter"/>
</dbReference>
<comment type="caution">
    <text evidence="17">The sequence shown here is derived from an EMBL/GenBank/DDBJ whole genome shotgun (WGS) entry which is preliminary data.</text>
</comment>
<feature type="domain" description="C2H2-type" evidence="14">
    <location>
        <begin position="447"/>
        <end position="474"/>
    </location>
</feature>
<dbReference type="InterPro" id="IPR036051">
    <property type="entry name" value="KRAB_dom_sf"/>
</dbReference>
<evidence type="ECO:0000256" key="10">
    <source>
        <dbReference type="ARBA" id="ARBA00023163"/>
    </source>
</evidence>
<dbReference type="InterPro" id="IPR003309">
    <property type="entry name" value="SCAN_dom"/>
</dbReference>
<dbReference type="FunFam" id="3.30.160.60:FF:000384">
    <property type="entry name" value="Zinc finger protein 550"/>
    <property type="match status" value="1"/>
</dbReference>
<dbReference type="EMBL" id="CABDUW010002042">
    <property type="protein sequence ID" value="VTJ85181.1"/>
    <property type="molecule type" value="Genomic_DNA"/>
</dbReference>
<dbReference type="Gene3D" id="6.10.140.140">
    <property type="match status" value="1"/>
</dbReference>
<keyword evidence="5" id="KW-0677">Repeat</keyword>
<evidence type="ECO:0000256" key="1">
    <source>
        <dbReference type="ARBA" id="ARBA00003767"/>
    </source>
</evidence>
<organism evidence="17 18">
    <name type="scientific">Marmota monax</name>
    <name type="common">Woodchuck</name>
    <dbReference type="NCBI Taxonomy" id="9995"/>
    <lineage>
        <taxon>Eukaryota</taxon>
        <taxon>Metazoa</taxon>
        <taxon>Chordata</taxon>
        <taxon>Craniata</taxon>
        <taxon>Vertebrata</taxon>
        <taxon>Euteleostomi</taxon>
        <taxon>Mammalia</taxon>
        <taxon>Eutheria</taxon>
        <taxon>Euarchontoglires</taxon>
        <taxon>Glires</taxon>
        <taxon>Rodentia</taxon>
        <taxon>Sciuromorpha</taxon>
        <taxon>Sciuridae</taxon>
        <taxon>Xerinae</taxon>
        <taxon>Marmotini</taxon>
        <taxon>Marmota</taxon>
    </lineage>
</organism>
<evidence type="ECO:0000256" key="4">
    <source>
        <dbReference type="ARBA" id="ARBA00022723"/>
    </source>
</evidence>
<dbReference type="CDD" id="cd07765">
    <property type="entry name" value="KRAB_A-box"/>
    <property type="match status" value="1"/>
</dbReference>
<proteinExistence type="inferred from homology"/>
<dbReference type="SMART" id="SM00355">
    <property type="entry name" value="ZnF_C2H2"/>
    <property type="match status" value="4"/>
</dbReference>
<keyword evidence="9" id="KW-0238">DNA-binding</keyword>
<feature type="domain" description="C2H2-type" evidence="14">
    <location>
        <begin position="363"/>
        <end position="390"/>
    </location>
</feature>
<dbReference type="SUPFAM" id="SSF109640">
    <property type="entry name" value="KRAB domain (Kruppel-associated box)"/>
    <property type="match status" value="1"/>
</dbReference>
<evidence type="ECO:0000313" key="17">
    <source>
        <dbReference type="EMBL" id="VTJ85181.1"/>
    </source>
</evidence>
<dbReference type="PROSITE" id="PS00028">
    <property type="entry name" value="ZINC_FINGER_C2H2_1"/>
    <property type="match status" value="4"/>
</dbReference>
<keyword evidence="8" id="KW-0805">Transcription regulation</keyword>
<evidence type="ECO:0000256" key="7">
    <source>
        <dbReference type="ARBA" id="ARBA00022833"/>
    </source>
</evidence>
<evidence type="ECO:0000256" key="8">
    <source>
        <dbReference type="ARBA" id="ARBA00023015"/>
    </source>
</evidence>
<dbReference type="FunFam" id="3.30.160.60:FF:000496">
    <property type="entry name" value="Zinc finger with KRAB and SCAN domains 1"/>
    <property type="match status" value="1"/>
</dbReference>
<accession>A0A5E4CVV2</accession>
<dbReference type="Pfam" id="PF01352">
    <property type="entry name" value="KRAB"/>
    <property type="match status" value="1"/>
</dbReference>
<dbReference type="InterPro" id="IPR038269">
    <property type="entry name" value="SCAN_sf"/>
</dbReference>
<dbReference type="InterPro" id="IPR013087">
    <property type="entry name" value="Znf_C2H2_type"/>
</dbReference>
<evidence type="ECO:0000256" key="9">
    <source>
        <dbReference type="ARBA" id="ARBA00023125"/>
    </source>
</evidence>
<dbReference type="CDD" id="cd07936">
    <property type="entry name" value="SCAN"/>
    <property type="match status" value="1"/>
</dbReference>
<feature type="domain" description="KRAB" evidence="16">
    <location>
        <begin position="136"/>
        <end position="209"/>
    </location>
</feature>
<keyword evidence="11 13" id="KW-0539">Nucleus</keyword>
<dbReference type="InterPro" id="IPR001909">
    <property type="entry name" value="KRAB"/>
</dbReference>
<dbReference type="GO" id="GO:0005634">
    <property type="term" value="C:nucleus"/>
    <property type="evidence" value="ECO:0007669"/>
    <property type="project" value="UniProtKB-SubCell"/>
</dbReference>
<evidence type="ECO:0000256" key="13">
    <source>
        <dbReference type="PROSITE-ProRule" id="PRU00187"/>
    </source>
</evidence>
<evidence type="ECO:0000256" key="11">
    <source>
        <dbReference type="ARBA" id="ARBA00023242"/>
    </source>
</evidence>
<feature type="domain" description="SCAN box" evidence="15">
    <location>
        <begin position="20"/>
        <end position="98"/>
    </location>
</feature>
<dbReference type="GO" id="GO:0008270">
    <property type="term" value="F:zinc ion binding"/>
    <property type="evidence" value="ECO:0007669"/>
    <property type="project" value="UniProtKB-KW"/>
</dbReference>
<dbReference type="GO" id="GO:0000981">
    <property type="term" value="F:DNA-binding transcription factor activity, RNA polymerase II-specific"/>
    <property type="evidence" value="ECO:0007669"/>
    <property type="project" value="TreeGrafter"/>
</dbReference>
<evidence type="ECO:0000259" key="14">
    <source>
        <dbReference type="PROSITE" id="PS50157"/>
    </source>
</evidence>
<name>A0A5E4CVV2_MARMO</name>
<keyword evidence="7" id="KW-0862">Zinc</keyword>
<dbReference type="PANTHER" id="PTHR24381:SF462">
    <property type="entry name" value="ZINC FINGER PROTEIN 566"/>
    <property type="match status" value="1"/>
</dbReference>
<dbReference type="SMART" id="SM00431">
    <property type="entry name" value="SCAN"/>
    <property type="match status" value="1"/>
</dbReference>
<evidence type="ECO:0000256" key="12">
    <source>
        <dbReference type="PROSITE-ProRule" id="PRU00042"/>
    </source>
</evidence>
<feature type="domain" description="C2H2-type" evidence="14">
    <location>
        <begin position="475"/>
        <end position="502"/>
    </location>
</feature>
<keyword evidence="6 12" id="KW-0863">Zinc-finger</keyword>
<keyword evidence="10" id="KW-0804">Transcription</keyword>
<dbReference type="Proteomes" id="UP000335636">
    <property type="component" value="Unassembled WGS sequence"/>
</dbReference>
<dbReference type="Gene3D" id="1.10.4020.10">
    <property type="entry name" value="DNA breaking-rejoining enzymes"/>
    <property type="match status" value="1"/>
</dbReference>
<dbReference type="FunFam" id="3.30.160.60:FF:001498">
    <property type="entry name" value="Zinc finger protein 404"/>
    <property type="match status" value="1"/>
</dbReference>
<evidence type="ECO:0000256" key="5">
    <source>
        <dbReference type="ARBA" id="ARBA00022737"/>
    </source>
</evidence>